<name>A0AA40KCM6_9PEZI</name>
<feature type="compositionally biased region" description="Low complexity" evidence="1">
    <location>
        <begin position="71"/>
        <end position="84"/>
    </location>
</feature>
<accession>A0AA40KCM6</accession>
<evidence type="ECO:0000313" key="2">
    <source>
        <dbReference type="EMBL" id="KAK0754304.1"/>
    </source>
</evidence>
<proteinExistence type="predicted"/>
<sequence>MSLAARFPDVAAPAGWWPGPQPGAPTTLVTSVVTVSSESCSTITTTLQAMLHPPHPVTVTVTQNGGGGGSTTTSAPVTNPTTNPSTCVNNNPLNLVLNLSTLLGIDLRAYLDVPGVLNGVLGVVGDLLSLLLGGTPILSTRQTTTRCSVSLSSVPNAVTTTAATQSACLEQCALAAARSSIALDTARVCQGSSFDATTATNNCVYVVGNRGSLLDLTLLVGSTADTVLNLAL</sequence>
<dbReference type="EMBL" id="JAUKUD010000001">
    <property type="protein sequence ID" value="KAK0754304.1"/>
    <property type="molecule type" value="Genomic_DNA"/>
</dbReference>
<gene>
    <name evidence="2" type="ORF">B0T18DRAFT_34816</name>
</gene>
<reference evidence="2" key="1">
    <citation type="submission" date="2023-06" db="EMBL/GenBank/DDBJ databases">
        <title>Genome-scale phylogeny and comparative genomics of the fungal order Sordariales.</title>
        <authorList>
            <consortium name="Lawrence Berkeley National Laboratory"/>
            <person name="Hensen N."/>
            <person name="Bonometti L."/>
            <person name="Westerberg I."/>
            <person name="Brannstrom I.O."/>
            <person name="Guillou S."/>
            <person name="Cros-Aarteil S."/>
            <person name="Calhoun S."/>
            <person name="Haridas S."/>
            <person name="Kuo A."/>
            <person name="Mondo S."/>
            <person name="Pangilinan J."/>
            <person name="Riley R."/>
            <person name="LaButti K."/>
            <person name="Andreopoulos B."/>
            <person name="Lipzen A."/>
            <person name="Chen C."/>
            <person name="Yanf M."/>
            <person name="Daum C."/>
            <person name="Ng V."/>
            <person name="Clum A."/>
            <person name="Steindorff A."/>
            <person name="Ohm R."/>
            <person name="Martin F."/>
            <person name="Silar P."/>
            <person name="Natvig D."/>
            <person name="Lalanne C."/>
            <person name="Gautier V."/>
            <person name="Ament-velasquez S.L."/>
            <person name="Kruys A."/>
            <person name="Hutchinson M.I."/>
            <person name="Powell A.J."/>
            <person name="Barry K."/>
            <person name="Miller A.N."/>
            <person name="Grigoriev I.V."/>
            <person name="Debuchy R."/>
            <person name="Gladieux P."/>
            <person name="Thoren M.H."/>
            <person name="Johannesson H."/>
        </authorList>
    </citation>
    <scope>NUCLEOTIDE SEQUENCE</scope>
    <source>
        <strain evidence="2">SMH3187-1</strain>
    </source>
</reference>
<dbReference type="AlphaFoldDB" id="A0AA40KCM6"/>
<evidence type="ECO:0000256" key="1">
    <source>
        <dbReference type="SAM" id="MobiDB-lite"/>
    </source>
</evidence>
<dbReference type="Proteomes" id="UP001172155">
    <property type="component" value="Unassembled WGS sequence"/>
</dbReference>
<comment type="caution">
    <text evidence="2">The sequence shown here is derived from an EMBL/GenBank/DDBJ whole genome shotgun (WGS) entry which is preliminary data.</text>
</comment>
<protein>
    <submittedName>
        <fullName evidence="2">Uncharacterized protein</fullName>
    </submittedName>
</protein>
<organism evidence="2 3">
    <name type="scientific">Schizothecium vesticola</name>
    <dbReference type="NCBI Taxonomy" id="314040"/>
    <lineage>
        <taxon>Eukaryota</taxon>
        <taxon>Fungi</taxon>
        <taxon>Dikarya</taxon>
        <taxon>Ascomycota</taxon>
        <taxon>Pezizomycotina</taxon>
        <taxon>Sordariomycetes</taxon>
        <taxon>Sordariomycetidae</taxon>
        <taxon>Sordariales</taxon>
        <taxon>Schizotheciaceae</taxon>
        <taxon>Schizothecium</taxon>
    </lineage>
</organism>
<keyword evidence="3" id="KW-1185">Reference proteome</keyword>
<evidence type="ECO:0000313" key="3">
    <source>
        <dbReference type="Proteomes" id="UP001172155"/>
    </source>
</evidence>
<feature type="region of interest" description="Disordered" evidence="1">
    <location>
        <begin position="64"/>
        <end position="84"/>
    </location>
</feature>